<dbReference type="Pfam" id="PF10000">
    <property type="entry name" value="ACT_3"/>
    <property type="match status" value="1"/>
</dbReference>
<evidence type="ECO:0000313" key="3">
    <source>
        <dbReference type="Proteomes" id="UP000030752"/>
    </source>
</evidence>
<dbReference type="GO" id="GO:0006520">
    <property type="term" value="P:amino acid metabolic process"/>
    <property type="evidence" value="ECO:0007669"/>
    <property type="project" value="UniProtKB-ARBA"/>
</dbReference>
<keyword evidence="3" id="KW-1185">Reference proteome</keyword>
<dbReference type="AlphaFoldDB" id="W2RKN4"/>
<dbReference type="SUPFAM" id="SSF55021">
    <property type="entry name" value="ACT-like"/>
    <property type="match status" value="2"/>
</dbReference>
<accession>W2RKN4</accession>
<dbReference type="RefSeq" id="XP_008720584.1">
    <property type="nucleotide sequence ID" value="XM_008722362.1"/>
</dbReference>
<dbReference type="InParanoid" id="W2RKN4"/>
<evidence type="ECO:0000313" key="2">
    <source>
        <dbReference type="EMBL" id="ETN37052.1"/>
    </source>
</evidence>
<proteinExistence type="predicted"/>
<dbReference type="eggNOG" id="ENOG502S8Y4">
    <property type="taxonomic scope" value="Eukaryota"/>
</dbReference>
<dbReference type="InterPro" id="IPR018717">
    <property type="entry name" value="DUF2241"/>
</dbReference>
<dbReference type="STRING" id="1220924.W2RKN4"/>
<dbReference type="PANTHER" id="PTHR39199">
    <property type="entry name" value="BLR5128 PROTEIN"/>
    <property type="match status" value="1"/>
</dbReference>
<protein>
    <recommendedName>
        <fullName evidence="1">DUF2241 domain-containing protein</fullName>
    </recommendedName>
</protein>
<dbReference type="HOGENOM" id="CLU_113369_0_0_1"/>
<dbReference type="GO" id="GO:0046394">
    <property type="term" value="P:carboxylic acid biosynthetic process"/>
    <property type="evidence" value="ECO:0007669"/>
    <property type="project" value="UniProtKB-ARBA"/>
</dbReference>
<feature type="domain" description="DUF2241" evidence="1">
    <location>
        <begin position="2"/>
        <end position="75"/>
    </location>
</feature>
<organism evidence="2 3">
    <name type="scientific">Cyphellophora europaea (strain CBS 101466)</name>
    <name type="common">Phialophora europaea</name>
    <dbReference type="NCBI Taxonomy" id="1220924"/>
    <lineage>
        <taxon>Eukaryota</taxon>
        <taxon>Fungi</taxon>
        <taxon>Dikarya</taxon>
        <taxon>Ascomycota</taxon>
        <taxon>Pezizomycotina</taxon>
        <taxon>Eurotiomycetes</taxon>
        <taxon>Chaetothyriomycetidae</taxon>
        <taxon>Chaetothyriales</taxon>
        <taxon>Cyphellophoraceae</taxon>
        <taxon>Cyphellophora</taxon>
    </lineage>
</organism>
<dbReference type="OrthoDB" id="10064407at2759"/>
<reference evidence="2 3" key="1">
    <citation type="submission" date="2013-03" db="EMBL/GenBank/DDBJ databases">
        <title>The Genome Sequence of Phialophora europaea CBS 101466.</title>
        <authorList>
            <consortium name="The Broad Institute Genomics Platform"/>
            <person name="Cuomo C."/>
            <person name="de Hoog S."/>
            <person name="Gorbushina A."/>
            <person name="Walker B."/>
            <person name="Young S.K."/>
            <person name="Zeng Q."/>
            <person name="Gargeya S."/>
            <person name="Fitzgerald M."/>
            <person name="Haas B."/>
            <person name="Abouelleil A."/>
            <person name="Allen A.W."/>
            <person name="Alvarado L."/>
            <person name="Arachchi H.M."/>
            <person name="Berlin A.M."/>
            <person name="Chapman S.B."/>
            <person name="Gainer-Dewar J."/>
            <person name="Goldberg J."/>
            <person name="Griggs A."/>
            <person name="Gujja S."/>
            <person name="Hansen M."/>
            <person name="Howarth C."/>
            <person name="Imamovic A."/>
            <person name="Ireland A."/>
            <person name="Larimer J."/>
            <person name="McCowan C."/>
            <person name="Murphy C."/>
            <person name="Pearson M."/>
            <person name="Poon T.W."/>
            <person name="Priest M."/>
            <person name="Roberts A."/>
            <person name="Saif S."/>
            <person name="Shea T."/>
            <person name="Sisk P."/>
            <person name="Sykes S."/>
            <person name="Wortman J."/>
            <person name="Nusbaum C."/>
            <person name="Birren B."/>
        </authorList>
    </citation>
    <scope>NUCLEOTIDE SEQUENCE [LARGE SCALE GENOMIC DNA]</scope>
    <source>
        <strain evidence="2 3">CBS 101466</strain>
    </source>
</reference>
<sequence>MSGELSLSALLSTLNPKIQPTTFVWATLANSTLSSLPGPLMASALFTFAESEGLSLIVPQDIAREHNIPYIYPSRQITLDVHSSLEAVGFMAAISARLAKAGFSSNPVSAYFHDHLFVKVEEAEKIVQVLKDMASEAA</sequence>
<dbReference type="InterPro" id="IPR045865">
    <property type="entry name" value="ACT-like_dom_sf"/>
</dbReference>
<dbReference type="Proteomes" id="UP000030752">
    <property type="component" value="Unassembled WGS sequence"/>
</dbReference>
<dbReference type="GeneID" id="19975381"/>
<dbReference type="VEuPathDB" id="FungiDB:HMPREF1541_08042"/>
<dbReference type="Gene3D" id="3.30.2130.10">
    <property type="entry name" value="VC0802-like"/>
    <property type="match status" value="1"/>
</dbReference>
<dbReference type="EMBL" id="KB822724">
    <property type="protein sequence ID" value="ETN37052.1"/>
    <property type="molecule type" value="Genomic_DNA"/>
</dbReference>
<name>W2RKN4_CYPE1</name>
<gene>
    <name evidence="2" type="ORF">HMPREF1541_08042</name>
</gene>
<dbReference type="PANTHER" id="PTHR39199:SF1">
    <property type="entry name" value="BLR5128 PROTEIN"/>
    <property type="match status" value="1"/>
</dbReference>
<evidence type="ECO:0000259" key="1">
    <source>
        <dbReference type="Pfam" id="PF10000"/>
    </source>
</evidence>